<evidence type="ECO:0000256" key="1">
    <source>
        <dbReference type="ARBA" id="ARBA00004141"/>
    </source>
</evidence>
<protein>
    <recommendedName>
        <fullName evidence="5">Probable membrane transporter protein</fullName>
    </recommendedName>
</protein>
<sequence>MTASQIILLVLVGLSAGLLGGTLGVGGGIVVIPALVFLFGFNQHAAQGTTLAFMLPPVTILATWNYWKNGHVDWRYSLILSVTFLIGAYLGSIFVQYIPDRILKKVFGFLLLFMAAKMIFSK</sequence>
<dbReference type="OrthoDB" id="595460at2"/>
<dbReference type="RefSeq" id="WP_120275372.1">
    <property type="nucleotide sequence ID" value="NZ_RAPN01000005.1"/>
</dbReference>
<feature type="transmembrane region" description="Helical" evidence="5">
    <location>
        <begin position="6"/>
        <end position="39"/>
    </location>
</feature>
<dbReference type="Proteomes" id="UP000283387">
    <property type="component" value="Unassembled WGS sequence"/>
</dbReference>
<evidence type="ECO:0000256" key="3">
    <source>
        <dbReference type="ARBA" id="ARBA00022989"/>
    </source>
</evidence>
<dbReference type="PANTHER" id="PTHR43701:SF2">
    <property type="entry name" value="MEMBRANE TRANSPORTER PROTEIN YJNA-RELATED"/>
    <property type="match status" value="1"/>
</dbReference>
<reference evidence="6 7" key="1">
    <citation type="submission" date="2018-09" db="EMBL/GenBank/DDBJ databases">
        <title>Genomic Encyclopedia of Archaeal and Bacterial Type Strains, Phase II (KMG-II): from individual species to whole genera.</title>
        <authorList>
            <person name="Goeker M."/>
        </authorList>
    </citation>
    <scope>NUCLEOTIDE SEQUENCE [LARGE SCALE GENOMIC DNA]</scope>
    <source>
        <strain evidence="6 7">DSM 27148</strain>
    </source>
</reference>
<dbReference type="PANTHER" id="PTHR43701">
    <property type="entry name" value="MEMBRANE TRANSPORTER PROTEIN MJ0441-RELATED"/>
    <property type="match status" value="1"/>
</dbReference>
<keyword evidence="7" id="KW-1185">Reference proteome</keyword>
<evidence type="ECO:0000313" key="7">
    <source>
        <dbReference type="Proteomes" id="UP000283387"/>
    </source>
</evidence>
<feature type="transmembrane region" description="Helical" evidence="5">
    <location>
        <begin position="74"/>
        <end position="95"/>
    </location>
</feature>
<evidence type="ECO:0000313" key="6">
    <source>
        <dbReference type="EMBL" id="RKD86053.1"/>
    </source>
</evidence>
<accession>A0A419VV96</accession>
<dbReference type="GO" id="GO:0005886">
    <property type="term" value="C:plasma membrane"/>
    <property type="evidence" value="ECO:0007669"/>
    <property type="project" value="UniProtKB-SubCell"/>
</dbReference>
<dbReference type="AlphaFoldDB" id="A0A419VV96"/>
<comment type="similarity">
    <text evidence="5">Belongs to the 4-toluene sulfonate uptake permease (TSUP) (TC 2.A.102) family.</text>
</comment>
<keyword evidence="5" id="KW-1003">Cell membrane</keyword>
<keyword evidence="3 5" id="KW-1133">Transmembrane helix</keyword>
<feature type="transmembrane region" description="Helical" evidence="5">
    <location>
        <begin position="51"/>
        <end position="68"/>
    </location>
</feature>
<keyword evidence="4 5" id="KW-0472">Membrane</keyword>
<gene>
    <name evidence="6" type="ORF">BC643_4369</name>
</gene>
<dbReference type="InterPro" id="IPR051598">
    <property type="entry name" value="TSUP/Inactive_protease-like"/>
</dbReference>
<comment type="subcellular location">
    <subcellularLocation>
        <location evidence="5">Cell membrane</location>
        <topology evidence="5">Multi-pass membrane protein</topology>
    </subcellularLocation>
    <subcellularLocation>
        <location evidence="1">Membrane</location>
        <topology evidence="1">Multi-pass membrane protein</topology>
    </subcellularLocation>
</comment>
<evidence type="ECO:0000256" key="5">
    <source>
        <dbReference type="RuleBase" id="RU363041"/>
    </source>
</evidence>
<dbReference type="EMBL" id="RAPN01000005">
    <property type="protein sequence ID" value="RKD86053.1"/>
    <property type="molecule type" value="Genomic_DNA"/>
</dbReference>
<evidence type="ECO:0000256" key="2">
    <source>
        <dbReference type="ARBA" id="ARBA00022692"/>
    </source>
</evidence>
<name>A0A419VV96_9BACT</name>
<dbReference type="Pfam" id="PF01925">
    <property type="entry name" value="TauE"/>
    <property type="match status" value="1"/>
</dbReference>
<evidence type="ECO:0000256" key="4">
    <source>
        <dbReference type="ARBA" id="ARBA00023136"/>
    </source>
</evidence>
<proteinExistence type="inferred from homology"/>
<organism evidence="6 7">
    <name type="scientific">Mangrovibacterium diazotrophicum</name>
    <dbReference type="NCBI Taxonomy" id="1261403"/>
    <lineage>
        <taxon>Bacteria</taxon>
        <taxon>Pseudomonadati</taxon>
        <taxon>Bacteroidota</taxon>
        <taxon>Bacteroidia</taxon>
        <taxon>Marinilabiliales</taxon>
        <taxon>Prolixibacteraceae</taxon>
        <taxon>Mangrovibacterium</taxon>
    </lineage>
</organism>
<dbReference type="InterPro" id="IPR002781">
    <property type="entry name" value="TM_pro_TauE-like"/>
</dbReference>
<keyword evidence="2 5" id="KW-0812">Transmembrane</keyword>
<comment type="caution">
    <text evidence="6">The sequence shown here is derived from an EMBL/GenBank/DDBJ whole genome shotgun (WGS) entry which is preliminary data.</text>
</comment>